<dbReference type="InterPro" id="IPR014833">
    <property type="entry name" value="TnsA_N"/>
</dbReference>
<evidence type="ECO:0000313" key="3">
    <source>
        <dbReference type="Proteomes" id="UP000595610"/>
    </source>
</evidence>
<gene>
    <name evidence="2" type="ORF">I6I06_12720</name>
</gene>
<reference evidence="2 3" key="1">
    <citation type="submission" date="2020-12" db="EMBL/GenBank/DDBJ databases">
        <title>FDA dAtabase for Regulatory Grade micrObial Sequences (FDA-ARGOS): Supporting development and validation of Infectious Disease Dx tests.</title>
        <authorList>
            <person name="Nelson B."/>
            <person name="Plummer A."/>
            <person name="Tallon L."/>
            <person name="Sadzewicz L."/>
            <person name="Zhao X."/>
            <person name="Boylan J."/>
            <person name="Ott S."/>
            <person name="Bowen H."/>
            <person name="Vavikolanu K."/>
            <person name="Mehta A."/>
            <person name="Aluvathingal J."/>
            <person name="Nadendla S."/>
            <person name="Myers T."/>
            <person name="Yan Y."/>
            <person name="Sichtig H."/>
        </authorList>
    </citation>
    <scope>NUCLEOTIDE SEQUENCE [LARGE SCALE GENOMIC DNA]</scope>
    <source>
        <strain evidence="2 3">FDAARGOS_1049</strain>
    </source>
</reference>
<dbReference type="RefSeq" id="WP_084585392.1">
    <property type="nucleotide sequence ID" value="NZ_CP066075.1"/>
</dbReference>
<protein>
    <submittedName>
        <fullName evidence="2">Tn7 transposase TnsA N-terminal domain-containing protein</fullName>
    </submittedName>
</protein>
<dbReference type="Pfam" id="PF08722">
    <property type="entry name" value="Tn7_TnsA-like_N"/>
    <property type="match status" value="1"/>
</dbReference>
<sequence>MPAADSREIPNGRGYKSFLKPTAGRKGLANAAWSPKTLRDHSYLSFGERGIHYWLQFQPNVIDIREQYPCFDPEELAAYRDSGRRIPRNKVMTLDFLLTLAPTDDKPLRHVAISVKEQRELEDGESVWERFARERRFCGEHGWAYTIYTEKEVSREVARRARRVAHWASDSDLATDAQDANRIAKLMPRGTTCVELDTLMDDAARELKCTRDNAYRFLSVAAMLGFVKFDFSHEVRGSSKVTFK</sequence>
<dbReference type="Proteomes" id="UP000595610">
    <property type="component" value="Chromosome 1"/>
</dbReference>
<evidence type="ECO:0000313" key="2">
    <source>
        <dbReference type="EMBL" id="QQC63167.1"/>
    </source>
</evidence>
<proteinExistence type="predicted"/>
<dbReference type="KEGG" id="pgis:I6I06_12720"/>
<dbReference type="GO" id="GO:0003676">
    <property type="term" value="F:nucleic acid binding"/>
    <property type="evidence" value="ECO:0007669"/>
    <property type="project" value="InterPro"/>
</dbReference>
<dbReference type="EMBL" id="CP066075">
    <property type="protein sequence ID" value="QQC63167.1"/>
    <property type="molecule type" value="Genomic_DNA"/>
</dbReference>
<accession>A0A7T4T7U1</accession>
<dbReference type="InterPro" id="IPR011856">
    <property type="entry name" value="tRNA_endonuc-like_dom_sf"/>
</dbReference>
<evidence type="ECO:0000259" key="1">
    <source>
        <dbReference type="Pfam" id="PF08722"/>
    </source>
</evidence>
<dbReference type="AlphaFoldDB" id="A0A7T4T7U1"/>
<dbReference type="InterPro" id="IPR011335">
    <property type="entry name" value="Restrct_endonuc-II-like"/>
</dbReference>
<organism evidence="2 3">
    <name type="scientific">Paraburkholderia ginsengisoli</name>
    <dbReference type="NCBI Taxonomy" id="311231"/>
    <lineage>
        <taxon>Bacteria</taxon>
        <taxon>Pseudomonadati</taxon>
        <taxon>Pseudomonadota</taxon>
        <taxon>Betaproteobacteria</taxon>
        <taxon>Burkholderiales</taxon>
        <taxon>Burkholderiaceae</taxon>
        <taxon>Paraburkholderia</taxon>
    </lineage>
</organism>
<dbReference type="Gene3D" id="3.40.1350.10">
    <property type="match status" value="1"/>
</dbReference>
<feature type="domain" description="TnsA endonuclease N-terminal" evidence="1">
    <location>
        <begin position="59"/>
        <end position="150"/>
    </location>
</feature>
<dbReference type="SUPFAM" id="SSF52980">
    <property type="entry name" value="Restriction endonuclease-like"/>
    <property type="match status" value="1"/>
</dbReference>
<keyword evidence="3" id="KW-1185">Reference proteome</keyword>
<name>A0A7T4T7U1_9BURK</name>